<dbReference type="Proteomes" id="UP000282195">
    <property type="component" value="Plasmid pRCCGE525a"/>
</dbReference>
<accession>A0A387G0J4</accession>
<organism evidence="2 3">
    <name type="scientific">Rhizobium jaguaris</name>
    <dbReference type="NCBI Taxonomy" id="1312183"/>
    <lineage>
        <taxon>Bacteria</taxon>
        <taxon>Pseudomonadati</taxon>
        <taxon>Pseudomonadota</taxon>
        <taxon>Alphaproteobacteria</taxon>
        <taxon>Hyphomicrobiales</taxon>
        <taxon>Rhizobiaceae</taxon>
        <taxon>Rhizobium/Agrobacterium group</taxon>
        <taxon>Rhizobium</taxon>
    </lineage>
</organism>
<name>A0A387G0J4_9HYPH</name>
<keyword evidence="3" id="KW-1185">Reference proteome</keyword>
<dbReference type="AlphaFoldDB" id="A0A387G0J4"/>
<dbReference type="OrthoDB" id="8435204at2"/>
<evidence type="ECO:0000313" key="3">
    <source>
        <dbReference type="Proteomes" id="UP000282195"/>
    </source>
</evidence>
<sequence length="198" mass="22740">MYKKFGIGIAIAAGWAIAWAVKEEFAIPDYAMWLAIISVVGVIFSFQVENRLSALEGRVIRKHYNGGVKLLEGERHKPQHAQPETLVAGGAMEGWIKEPHQILFEDFRWWAPVLNPECIRSLGYRVNPRHRSQKLSRPSIRPPVSHLVQRLRGRDDADRRWRFWASQPGAVRRRQAGCRIASRRLLLSEFVASPRMLP</sequence>
<geneLocation type="plasmid" evidence="3">
    <name>prccge525a</name>
</geneLocation>
<feature type="transmembrane region" description="Helical" evidence="1">
    <location>
        <begin position="30"/>
        <end position="48"/>
    </location>
</feature>
<evidence type="ECO:0000256" key="1">
    <source>
        <dbReference type="SAM" id="Phobius"/>
    </source>
</evidence>
<proteinExistence type="predicted"/>
<dbReference type="KEGG" id="rjg:CCGE525_37615"/>
<gene>
    <name evidence="2" type="ORF">CCGE525_37615</name>
</gene>
<dbReference type="EMBL" id="CP032697">
    <property type="protein sequence ID" value="AYG64449.1"/>
    <property type="molecule type" value="Genomic_DNA"/>
</dbReference>
<keyword evidence="2" id="KW-0614">Plasmid</keyword>
<keyword evidence="1" id="KW-0812">Transmembrane</keyword>
<protein>
    <submittedName>
        <fullName evidence="2">Uncharacterized protein</fullName>
    </submittedName>
</protein>
<reference evidence="2 3" key="1">
    <citation type="submission" date="2018-10" db="EMBL/GenBank/DDBJ databases">
        <title>Rhizobium etli, R. leguminosarum and a new Rhizobium genospecies from Phaseolus dumosus.</title>
        <authorList>
            <person name="Ramirez-Puebla S.T."/>
            <person name="Rogel-Hernandez M.A."/>
            <person name="Guerrero G."/>
            <person name="Ormeno-Orrillo E."/>
            <person name="Martinez-Romero J.C."/>
            <person name="Negrete-Yankelevich S."/>
            <person name="Martinez-Romero E."/>
        </authorList>
    </citation>
    <scope>NUCLEOTIDE SEQUENCE [LARGE SCALE GENOMIC DNA]</scope>
    <source>
        <strain evidence="2 3">CCGE525</strain>
        <plasmid evidence="3">prccge525a</plasmid>
    </source>
</reference>
<keyword evidence="1" id="KW-0472">Membrane</keyword>
<evidence type="ECO:0000313" key="2">
    <source>
        <dbReference type="EMBL" id="AYG64449.1"/>
    </source>
</evidence>
<keyword evidence="1" id="KW-1133">Transmembrane helix</keyword>
<dbReference type="RefSeq" id="WP_120709340.1">
    <property type="nucleotide sequence ID" value="NZ_CP032697.1"/>
</dbReference>